<name>A0ABW3SMB4_9BACT</name>
<accession>A0ABW3SMB4</accession>
<reference evidence="2" key="1">
    <citation type="journal article" date="2019" name="Int. J. Syst. Evol. Microbiol.">
        <title>The Global Catalogue of Microorganisms (GCM) 10K type strain sequencing project: providing services to taxonomists for standard genome sequencing and annotation.</title>
        <authorList>
            <consortium name="The Broad Institute Genomics Platform"/>
            <consortium name="The Broad Institute Genome Sequencing Center for Infectious Disease"/>
            <person name="Wu L."/>
            <person name="Ma J."/>
        </authorList>
    </citation>
    <scope>NUCLEOTIDE SEQUENCE [LARGE SCALE GENOMIC DNA]</scope>
    <source>
        <strain evidence="2">JCM 31319</strain>
    </source>
</reference>
<evidence type="ECO:0008006" key="3">
    <source>
        <dbReference type="Google" id="ProtNLM"/>
    </source>
</evidence>
<keyword evidence="2" id="KW-1185">Reference proteome</keyword>
<comment type="caution">
    <text evidence="1">The sequence shown here is derived from an EMBL/GenBank/DDBJ whole genome shotgun (WGS) entry which is preliminary data.</text>
</comment>
<organism evidence="1 2">
    <name type="scientific">Pontibacter rugosus</name>
    <dbReference type="NCBI Taxonomy" id="1745966"/>
    <lineage>
        <taxon>Bacteria</taxon>
        <taxon>Pseudomonadati</taxon>
        <taxon>Bacteroidota</taxon>
        <taxon>Cytophagia</taxon>
        <taxon>Cytophagales</taxon>
        <taxon>Hymenobacteraceae</taxon>
        <taxon>Pontibacter</taxon>
    </lineage>
</organism>
<proteinExistence type="predicted"/>
<dbReference type="Proteomes" id="UP001597094">
    <property type="component" value="Unassembled WGS sequence"/>
</dbReference>
<evidence type="ECO:0000313" key="2">
    <source>
        <dbReference type="Proteomes" id="UP001597094"/>
    </source>
</evidence>
<dbReference type="EMBL" id="JBHTLD010000046">
    <property type="protein sequence ID" value="MFD1186004.1"/>
    <property type="molecule type" value="Genomic_DNA"/>
</dbReference>
<dbReference type="RefSeq" id="WP_377524866.1">
    <property type="nucleotide sequence ID" value="NZ_JBHTLD010000046.1"/>
</dbReference>
<sequence length="118" mass="13527">MTGYEAKGKGILYYKCNKVGCKVNKNAEQLRKAYNSLLNDFAIDERLIAPLKQKLVATIESLNEQKAEDAKRLKVTLKVVHNKLAPKKPWFWIRSWHLICESWKRSCAASSHLVNLLA</sequence>
<evidence type="ECO:0000313" key="1">
    <source>
        <dbReference type="EMBL" id="MFD1186004.1"/>
    </source>
</evidence>
<protein>
    <recommendedName>
        <fullName evidence="3">Recombinase zinc beta ribbon domain-containing protein</fullName>
    </recommendedName>
</protein>
<gene>
    <name evidence="1" type="ORF">ACFQ2O_07295</name>
</gene>